<keyword evidence="5" id="KW-0735">Signal-anchor</keyword>
<sequence>MVDMILQTLSQECRQGMQRQNNLLLASIAIQYTAIRTFSTKPLSLLCSVGLAAAGRAVNCSLKDLTRLGQQSLEDPDRGCDEILSHTPSSPSFPSFNASKRTHILILATTRSGSSFVGQLFNQHPEFFYLFEPLYHVQLALLPRLAQSRNLAERRVMLGAARDLLRSLYHCHLNSLESYIRPRPTNHSTDKLFRRGASQSLCSPPVCEAPLGPDEQNLVLADEGECVRRCGPLNVSLAADACRAKRHAAIKTVRIPQVSDLRALIEDPRLNLKVVQLVRDPRGILASRIETFRDTYRLWRLWRATGRRPHNLDLGQINTVCEDFLRSVSTGLARPAWLRGRYMLLRYEDLARFPLQKTRELYSFLGLDLDHSVEDWIINNTRGSSDLSSRQKFTTVRDSAANAENWRVKLSFDMVVYTQTACQPLLELLGYKTVFHPRELRNLSHSLVEDRTFVPFF</sequence>
<dbReference type="Proteomes" id="UP000261640">
    <property type="component" value="Unplaced"/>
</dbReference>
<dbReference type="SUPFAM" id="SSF52540">
    <property type="entry name" value="P-loop containing nucleoside triphosphate hydrolases"/>
    <property type="match status" value="1"/>
</dbReference>
<dbReference type="AlphaFoldDB" id="A0A7N8WXL0"/>
<dbReference type="InParanoid" id="A0A7N8WXL0"/>
<evidence type="ECO:0000256" key="3">
    <source>
        <dbReference type="ARBA" id="ARBA00022679"/>
    </source>
</evidence>
<keyword evidence="8" id="KW-0472">Membrane</keyword>
<proteinExistence type="inferred from homology"/>
<evidence type="ECO:0000256" key="9">
    <source>
        <dbReference type="ARBA" id="ARBA00023180"/>
    </source>
</evidence>
<evidence type="ECO:0000256" key="11">
    <source>
        <dbReference type="RuleBase" id="RU361155"/>
    </source>
</evidence>
<comment type="subcellular location">
    <subcellularLocation>
        <location evidence="1">Golgi apparatus membrane</location>
        <topology evidence="1">Single-pass type II membrane protein</topology>
    </subcellularLocation>
</comment>
<evidence type="ECO:0000256" key="8">
    <source>
        <dbReference type="ARBA" id="ARBA00023136"/>
    </source>
</evidence>
<dbReference type="Pfam" id="PF00685">
    <property type="entry name" value="Sulfotransfer_1"/>
    <property type="match status" value="1"/>
</dbReference>
<evidence type="ECO:0000313" key="13">
    <source>
        <dbReference type="Ensembl" id="ENSMAMP00000042733.1"/>
    </source>
</evidence>
<keyword evidence="14" id="KW-1185">Reference proteome</keyword>
<keyword evidence="4" id="KW-0812">Transmembrane</keyword>
<evidence type="ECO:0000256" key="5">
    <source>
        <dbReference type="ARBA" id="ARBA00022968"/>
    </source>
</evidence>
<evidence type="ECO:0000256" key="7">
    <source>
        <dbReference type="ARBA" id="ARBA00023034"/>
    </source>
</evidence>
<accession>A0A7N8WXL0</accession>
<dbReference type="GeneTree" id="ENSGT00940000161262"/>
<evidence type="ECO:0000256" key="4">
    <source>
        <dbReference type="ARBA" id="ARBA00022692"/>
    </source>
</evidence>
<keyword evidence="9" id="KW-0325">Glycoprotein</keyword>
<keyword evidence="10" id="KW-0119">Carbohydrate metabolism</keyword>
<dbReference type="InterPro" id="IPR000863">
    <property type="entry name" value="Sulfotransferase_dom"/>
</dbReference>
<organism evidence="13 14">
    <name type="scientific">Mastacembelus armatus</name>
    <name type="common">zig-zag eel</name>
    <dbReference type="NCBI Taxonomy" id="205130"/>
    <lineage>
        <taxon>Eukaryota</taxon>
        <taxon>Metazoa</taxon>
        <taxon>Chordata</taxon>
        <taxon>Craniata</taxon>
        <taxon>Vertebrata</taxon>
        <taxon>Euteleostomi</taxon>
        <taxon>Actinopterygii</taxon>
        <taxon>Neopterygii</taxon>
        <taxon>Teleostei</taxon>
        <taxon>Neoteleostei</taxon>
        <taxon>Acanthomorphata</taxon>
        <taxon>Anabantaria</taxon>
        <taxon>Synbranchiformes</taxon>
        <taxon>Mastacembelidae</taxon>
        <taxon>Mastacembelus</taxon>
    </lineage>
</organism>
<evidence type="ECO:0000256" key="6">
    <source>
        <dbReference type="ARBA" id="ARBA00022989"/>
    </source>
</evidence>
<dbReference type="Ensembl" id="ENSMAMT00000069696.1">
    <property type="protein sequence ID" value="ENSMAMP00000042733.1"/>
    <property type="gene ID" value="ENSMAMG00000013777.2"/>
</dbReference>
<evidence type="ECO:0000259" key="12">
    <source>
        <dbReference type="Pfam" id="PF00685"/>
    </source>
</evidence>
<dbReference type="GO" id="GO:0001517">
    <property type="term" value="F:N-acetylglucosamine 6-O-sulfotransferase activity"/>
    <property type="evidence" value="ECO:0007669"/>
    <property type="project" value="TreeGrafter"/>
</dbReference>
<reference evidence="13" key="2">
    <citation type="submission" date="2025-09" db="UniProtKB">
        <authorList>
            <consortium name="Ensembl"/>
        </authorList>
    </citation>
    <scope>IDENTIFICATION</scope>
</reference>
<dbReference type="PIRSF" id="PIRSF005883">
    <property type="entry name" value="Carbohydrate_sulfotransferase"/>
    <property type="match status" value="1"/>
</dbReference>
<protein>
    <recommendedName>
        <fullName evidence="11">Sulfotransferase</fullName>
        <ecNumber evidence="11">2.8.2.-</ecNumber>
    </recommendedName>
</protein>
<comment type="similarity">
    <text evidence="2">Belongs to the sulfotransferase 1 family. Gal/GlcNAc/GalNAc subfamily.</text>
</comment>
<dbReference type="GO" id="GO:0006044">
    <property type="term" value="P:N-acetylglucosamine metabolic process"/>
    <property type="evidence" value="ECO:0007669"/>
    <property type="project" value="TreeGrafter"/>
</dbReference>
<dbReference type="GO" id="GO:0005975">
    <property type="term" value="P:carbohydrate metabolic process"/>
    <property type="evidence" value="ECO:0007669"/>
    <property type="project" value="InterPro"/>
</dbReference>
<dbReference type="GO" id="GO:0000139">
    <property type="term" value="C:Golgi membrane"/>
    <property type="evidence" value="ECO:0007669"/>
    <property type="project" value="UniProtKB-SubCell"/>
</dbReference>
<keyword evidence="3 11" id="KW-0808">Transferase</keyword>
<evidence type="ECO:0000256" key="2">
    <source>
        <dbReference type="ARBA" id="ARBA00005530"/>
    </source>
</evidence>
<dbReference type="InterPro" id="IPR016469">
    <property type="entry name" value="Carbohydrate_sulfotransferase"/>
</dbReference>
<dbReference type="GO" id="GO:0006790">
    <property type="term" value="P:sulfur compound metabolic process"/>
    <property type="evidence" value="ECO:0007669"/>
    <property type="project" value="TreeGrafter"/>
</dbReference>
<keyword evidence="7" id="KW-0333">Golgi apparatus</keyword>
<dbReference type="PANTHER" id="PTHR10704">
    <property type="entry name" value="CARBOHYDRATE SULFOTRANSFERASE"/>
    <property type="match status" value="1"/>
</dbReference>
<name>A0A7N8WXL0_9TELE</name>
<dbReference type="InterPro" id="IPR051135">
    <property type="entry name" value="Gal/GlcNAc/GalNAc_ST"/>
</dbReference>
<reference evidence="13" key="1">
    <citation type="submission" date="2025-08" db="UniProtKB">
        <authorList>
            <consortium name="Ensembl"/>
        </authorList>
    </citation>
    <scope>IDENTIFICATION</scope>
</reference>
<evidence type="ECO:0000256" key="1">
    <source>
        <dbReference type="ARBA" id="ARBA00004323"/>
    </source>
</evidence>
<dbReference type="EC" id="2.8.2.-" evidence="11"/>
<dbReference type="GO" id="GO:0042339">
    <property type="term" value="P:keratan sulfate proteoglycan metabolic process"/>
    <property type="evidence" value="ECO:0007669"/>
    <property type="project" value="TreeGrafter"/>
</dbReference>
<dbReference type="GO" id="GO:0045130">
    <property type="term" value="F:keratan sulfotransferase activity"/>
    <property type="evidence" value="ECO:0007669"/>
    <property type="project" value="TreeGrafter"/>
</dbReference>
<dbReference type="Gene3D" id="3.40.50.300">
    <property type="entry name" value="P-loop containing nucleotide triphosphate hydrolases"/>
    <property type="match status" value="1"/>
</dbReference>
<evidence type="ECO:0000313" key="14">
    <source>
        <dbReference type="Proteomes" id="UP000261640"/>
    </source>
</evidence>
<dbReference type="InterPro" id="IPR027417">
    <property type="entry name" value="P-loop_NTPase"/>
</dbReference>
<feature type="domain" description="Sulfotransferase" evidence="12">
    <location>
        <begin position="102"/>
        <end position="428"/>
    </location>
</feature>
<evidence type="ECO:0000256" key="10">
    <source>
        <dbReference type="ARBA" id="ARBA00023277"/>
    </source>
</evidence>
<dbReference type="PANTHER" id="PTHR10704:SF36">
    <property type="entry name" value="CARBOHYDRATE SULFOTRANSFERASE 1"/>
    <property type="match status" value="1"/>
</dbReference>
<keyword evidence="6" id="KW-1133">Transmembrane helix</keyword>